<dbReference type="KEGG" id="mlil:QLS71_007105"/>
<keyword evidence="4" id="KW-0808">Transferase</keyword>
<organism evidence="4 5">
    <name type="scientific">Mariniflexile litorale</name>
    <dbReference type="NCBI Taxonomy" id="3045158"/>
    <lineage>
        <taxon>Bacteria</taxon>
        <taxon>Pseudomonadati</taxon>
        <taxon>Bacteroidota</taxon>
        <taxon>Flavobacteriia</taxon>
        <taxon>Flavobacteriales</taxon>
        <taxon>Flavobacteriaceae</taxon>
        <taxon>Mariniflexile</taxon>
    </lineage>
</organism>
<dbReference type="Pfam" id="PF08543">
    <property type="entry name" value="Phos_pyr_kin"/>
    <property type="match status" value="1"/>
</dbReference>
<dbReference type="Proteomes" id="UP001224325">
    <property type="component" value="Chromosome"/>
</dbReference>
<dbReference type="Gene3D" id="3.40.1190.20">
    <property type="match status" value="1"/>
</dbReference>
<dbReference type="GO" id="GO:0008972">
    <property type="term" value="F:phosphomethylpyrimidine kinase activity"/>
    <property type="evidence" value="ECO:0007669"/>
    <property type="project" value="InterPro"/>
</dbReference>
<dbReference type="EMBL" id="CP155618">
    <property type="protein sequence ID" value="XBL15776.1"/>
    <property type="molecule type" value="Genomic_DNA"/>
</dbReference>
<keyword evidence="5" id="KW-1185">Reference proteome</keyword>
<accession>A0AAU7EJW8</accession>
<dbReference type="EC" id="2.7.1.49" evidence="2"/>
<evidence type="ECO:0000256" key="1">
    <source>
        <dbReference type="ARBA" id="ARBA00004948"/>
    </source>
</evidence>
<reference evidence="4" key="1">
    <citation type="submission" date="2024-04" db="EMBL/GenBank/DDBJ databases">
        <title>Mariniflexile litorale, isolated from the shallow sediments of the Sea of Japan.</title>
        <authorList>
            <person name="Romanenko L."/>
            <person name="Isaeva M."/>
        </authorList>
    </citation>
    <scope>NUCLEOTIDE SEQUENCE [LARGE SCALE GENOMIC DNA]</scope>
    <source>
        <strain evidence="4">KMM 9835</strain>
    </source>
</reference>
<dbReference type="InterPro" id="IPR013749">
    <property type="entry name" value="PM/HMP-P_kinase-1"/>
</dbReference>
<evidence type="ECO:0000259" key="3">
    <source>
        <dbReference type="Pfam" id="PF08543"/>
    </source>
</evidence>
<sequence>MNNNKYILTIAGHDPSGGAGITSDIKTFEAHGLYGVSVCTAVTVQNDIHFKHCEWISAKIILSQIETLFERFEISIVKIGIIQSWKVLSLVLDKLHVLNSEVKIILDPIIKATAGFDFHTAENQYILDKIWTQCFIITPNYDEIQLLYPEKNTEETIEHICSLTNIYLKGGHRTEKKGWDELYHSGIVMVNIPPKAEKVSEKHGSGCVLSSALASNIMHNLPLEEACVIAKNYTEAFLNSNTCLLGKHIYPITKN</sequence>
<comment type="pathway">
    <text evidence="1">Cofactor biosynthesis; thiamine diphosphate biosynthesis.</text>
</comment>
<evidence type="ECO:0000256" key="2">
    <source>
        <dbReference type="ARBA" id="ARBA00012135"/>
    </source>
</evidence>
<dbReference type="SUPFAM" id="SSF53613">
    <property type="entry name" value="Ribokinase-like"/>
    <property type="match status" value="1"/>
</dbReference>
<feature type="domain" description="Pyridoxamine kinase/Phosphomethylpyrimidine kinase" evidence="3">
    <location>
        <begin position="14"/>
        <end position="252"/>
    </location>
</feature>
<dbReference type="GO" id="GO:0005829">
    <property type="term" value="C:cytosol"/>
    <property type="evidence" value="ECO:0007669"/>
    <property type="project" value="TreeGrafter"/>
</dbReference>
<protein>
    <recommendedName>
        <fullName evidence="2">hydroxymethylpyrimidine kinase</fullName>
        <ecNumber evidence="2">2.7.1.49</ecNumber>
    </recommendedName>
</protein>
<dbReference type="CDD" id="cd01169">
    <property type="entry name" value="HMPP_kinase"/>
    <property type="match status" value="1"/>
</dbReference>
<dbReference type="GO" id="GO:0008902">
    <property type="term" value="F:hydroxymethylpyrimidine kinase activity"/>
    <property type="evidence" value="ECO:0007669"/>
    <property type="project" value="UniProtKB-EC"/>
</dbReference>
<evidence type="ECO:0000313" key="4">
    <source>
        <dbReference type="EMBL" id="XBL15776.1"/>
    </source>
</evidence>
<dbReference type="GO" id="GO:0009228">
    <property type="term" value="P:thiamine biosynthetic process"/>
    <property type="evidence" value="ECO:0007669"/>
    <property type="project" value="InterPro"/>
</dbReference>
<keyword evidence="4" id="KW-0418">Kinase</keyword>
<dbReference type="InterPro" id="IPR029056">
    <property type="entry name" value="Ribokinase-like"/>
</dbReference>
<dbReference type="InterPro" id="IPR004399">
    <property type="entry name" value="HMP/HMP-P_kinase_dom"/>
</dbReference>
<dbReference type="AlphaFoldDB" id="A0AAU7EJW8"/>
<proteinExistence type="predicted"/>
<dbReference type="PANTHER" id="PTHR20858:SF17">
    <property type="entry name" value="HYDROXYMETHYLPYRIMIDINE_PHOSPHOMETHYLPYRIMIDINE KINASE THI20-RELATED"/>
    <property type="match status" value="1"/>
</dbReference>
<gene>
    <name evidence="4" type="ORF">QLS71_007105</name>
</gene>
<name>A0AAU7EJW8_9FLAO</name>
<dbReference type="PANTHER" id="PTHR20858">
    <property type="entry name" value="PHOSPHOMETHYLPYRIMIDINE KINASE"/>
    <property type="match status" value="1"/>
</dbReference>
<evidence type="ECO:0000313" key="5">
    <source>
        <dbReference type="Proteomes" id="UP001224325"/>
    </source>
</evidence>
<dbReference type="RefSeq" id="WP_308991725.1">
    <property type="nucleotide sequence ID" value="NZ_CP155618.1"/>
</dbReference>